<evidence type="ECO:0008006" key="3">
    <source>
        <dbReference type="Google" id="ProtNLM"/>
    </source>
</evidence>
<evidence type="ECO:0000313" key="2">
    <source>
        <dbReference type="Proteomes" id="UP001429357"/>
    </source>
</evidence>
<keyword evidence="2" id="KW-1185">Reference proteome</keyword>
<dbReference type="EMBL" id="MAEI02000001">
    <property type="protein sequence ID" value="MEO1781469.1"/>
    <property type="molecule type" value="Genomic_DNA"/>
</dbReference>
<dbReference type="Pfam" id="PF06486">
    <property type="entry name" value="DUF1093"/>
    <property type="match status" value="1"/>
</dbReference>
<dbReference type="Gene3D" id="2.40.50.480">
    <property type="match status" value="1"/>
</dbReference>
<reference evidence="2" key="1">
    <citation type="submission" date="2016-06" db="EMBL/GenBank/DDBJ databases">
        <title>Four novel species of enterococci isolated from chicken manure.</title>
        <authorList>
            <person name="Van Tyne D."/>
        </authorList>
    </citation>
    <scope>NUCLEOTIDE SEQUENCE [LARGE SCALE GENOMIC DNA]</scope>
    <source>
        <strain evidence="2">JM9A</strain>
    </source>
</reference>
<dbReference type="RefSeq" id="WP_161868793.1">
    <property type="nucleotide sequence ID" value="NZ_MAEI02000001.1"/>
</dbReference>
<proteinExistence type="predicted"/>
<dbReference type="PANTHER" id="PTHR36433">
    <property type="entry name" value="HYPOTHETICAL CYTOSOLIC PROTEIN"/>
    <property type="match status" value="1"/>
</dbReference>
<dbReference type="SUPFAM" id="SSF159121">
    <property type="entry name" value="BC4932-like"/>
    <property type="match status" value="1"/>
</dbReference>
<name>A0ABV0F089_9ENTE</name>
<sequence length="124" mass="13649">MKKLFGTLLTGVLLLGAVCVITLQFTKDAPGEISGILDRFNPLVPTSEVYIKTKAPDAVNSYGTATYRQTAVDRNGKTRKIEFNGLSELNVDRYLKLKNKGAYVETYEEVSAKDLPEKALAYLG</sequence>
<reference evidence="1 2" key="2">
    <citation type="submission" date="2024-02" db="EMBL/GenBank/DDBJ databases">
        <title>The Genome Sequence of Enterococcus diestrammenae JM9A.</title>
        <authorList>
            <person name="Earl A."/>
            <person name="Manson A."/>
            <person name="Gilmore M."/>
            <person name="Sanders J."/>
            <person name="Shea T."/>
            <person name="Howe W."/>
            <person name="Livny J."/>
            <person name="Cuomo C."/>
            <person name="Neafsey D."/>
            <person name="Birren B."/>
        </authorList>
    </citation>
    <scope>NUCLEOTIDE SEQUENCE [LARGE SCALE GENOMIC DNA]</scope>
    <source>
        <strain evidence="1 2">JM9A</strain>
    </source>
</reference>
<evidence type="ECO:0000313" key="1">
    <source>
        <dbReference type="EMBL" id="MEO1781469.1"/>
    </source>
</evidence>
<dbReference type="InterPro" id="IPR006542">
    <property type="entry name" value="DUF1093"/>
</dbReference>
<accession>A0ABV0F089</accession>
<dbReference type="NCBIfam" id="TIGR01655">
    <property type="entry name" value="yxeA_fam"/>
    <property type="match status" value="1"/>
</dbReference>
<dbReference type="InterPro" id="IPR036166">
    <property type="entry name" value="YxeA-like_sf"/>
</dbReference>
<protein>
    <recommendedName>
        <fullName evidence="3">YxeA family protein</fullName>
    </recommendedName>
</protein>
<dbReference type="PANTHER" id="PTHR36433:SF2">
    <property type="entry name" value="YXEA FAMILY PROTEIN"/>
    <property type="match status" value="1"/>
</dbReference>
<gene>
    <name evidence="1" type="ORF">BAU18_001054</name>
</gene>
<comment type="caution">
    <text evidence="1">The sequence shown here is derived from an EMBL/GenBank/DDBJ whole genome shotgun (WGS) entry which is preliminary data.</text>
</comment>
<dbReference type="Proteomes" id="UP001429357">
    <property type="component" value="Unassembled WGS sequence"/>
</dbReference>
<organism evidence="1 2">
    <name type="scientific">Enterococcus diestrammenae</name>
    <dbReference type="NCBI Taxonomy" id="1155073"/>
    <lineage>
        <taxon>Bacteria</taxon>
        <taxon>Bacillati</taxon>
        <taxon>Bacillota</taxon>
        <taxon>Bacilli</taxon>
        <taxon>Lactobacillales</taxon>
        <taxon>Enterococcaceae</taxon>
        <taxon>Enterococcus</taxon>
    </lineage>
</organism>